<reference evidence="1" key="1">
    <citation type="journal article" date="2021" name="Proc. Natl. Acad. Sci. U.S.A.">
        <title>A Catalog of Tens of Thousands of Viruses from Human Metagenomes Reveals Hidden Associations with Chronic Diseases.</title>
        <authorList>
            <person name="Tisza M.J."/>
            <person name="Buck C.B."/>
        </authorList>
    </citation>
    <scope>NUCLEOTIDE SEQUENCE</scope>
    <source>
        <strain evidence="1">CtL0q1</strain>
    </source>
</reference>
<dbReference type="EMBL" id="BK015443">
    <property type="protein sequence ID" value="DAE06963.1"/>
    <property type="molecule type" value="Genomic_DNA"/>
</dbReference>
<protein>
    <submittedName>
        <fullName evidence="1">Uncharacterized protein</fullName>
    </submittedName>
</protein>
<accession>A0A8S5PKG0</accession>
<proteinExistence type="predicted"/>
<organism evidence="1">
    <name type="scientific">Siphoviridae sp. ctL0q1</name>
    <dbReference type="NCBI Taxonomy" id="2825449"/>
    <lineage>
        <taxon>Viruses</taxon>
        <taxon>Duplodnaviria</taxon>
        <taxon>Heunggongvirae</taxon>
        <taxon>Uroviricota</taxon>
        <taxon>Caudoviricetes</taxon>
    </lineage>
</organism>
<name>A0A8S5PKG0_9CAUD</name>
<evidence type="ECO:0000313" key="1">
    <source>
        <dbReference type="EMBL" id="DAE06963.1"/>
    </source>
</evidence>
<sequence>MLIFVATPTTHMMTTYGLDGSSPSISVREA</sequence>